<accession>G7I7E5</accession>
<feature type="domain" description="Glabrous enhancer-binding protein-like DBD" evidence="3">
    <location>
        <begin position="133"/>
        <end position="228"/>
    </location>
</feature>
<evidence type="ECO:0000313" key="5">
    <source>
        <dbReference type="EMBL" id="RHN80690.1"/>
    </source>
</evidence>
<dbReference type="Gramene" id="rna4647">
    <property type="protein sequence ID" value="RHN80690.1"/>
    <property type="gene ID" value="gene4647"/>
</dbReference>
<evidence type="ECO:0000313" key="7">
    <source>
        <dbReference type="Proteomes" id="UP000002051"/>
    </source>
</evidence>
<name>G7I7E5_MEDTR</name>
<reference evidence="4 7" key="2">
    <citation type="journal article" date="2014" name="BMC Genomics">
        <title>An improved genome release (version Mt4.0) for the model legume Medicago truncatula.</title>
        <authorList>
            <person name="Tang H."/>
            <person name="Krishnakumar V."/>
            <person name="Bidwell S."/>
            <person name="Rosen B."/>
            <person name="Chan A."/>
            <person name="Zhou S."/>
            <person name="Gentzbittel L."/>
            <person name="Childs K.L."/>
            <person name="Yandell M."/>
            <person name="Gundlach H."/>
            <person name="Mayer K.F."/>
            <person name="Schwartz D.C."/>
            <person name="Town C.D."/>
        </authorList>
    </citation>
    <scope>GENOME REANNOTATION</scope>
    <source>
        <strain evidence="6 7">cv. Jemalong A17</strain>
    </source>
</reference>
<protein>
    <submittedName>
        <fullName evidence="5">Putative transcription factor GeBP family</fullName>
    </submittedName>
    <submittedName>
        <fullName evidence="4">Transcription regulator</fullName>
    </submittedName>
</protein>
<dbReference type="Pfam" id="PF04504">
    <property type="entry name" value="GeBP-like_DBD"/>
    <property type="match status" value="1"/>
</dbReference>
<dbReference type="GO" id="GO:0006355">
    <property type="term" value="P:regulation of DNA-templated transcription"/>
    <property type="evidence" value="ECO:0007669"/>
    <property type="project" value="InterPro"/>
</dbReference>
<dbReference type="Proteomes" id="UP000002051">
    <property type="component" value="Unassembled WGS sequence"/>
</dbReference>
<dbReference type="Proteomes" id="UP000265566">
    <property type="component" value="Chromosome 1"/>
</dbReference>
<reference evidence="4 7" key="1">
    <citation type="journal article" date="2011" name="Nature">
        <title>The Medicago genome provides insight into the evolution of rhizobial symbioses.</title>
        <authorList>
            <person name="Young N.D."/>
            <person name="Debelle F."/>
            <person name="Oldroyd G.E."/>
            <person name="Geurts R."/>
            <person name="Cannon S.B."/>
            <person name="Udvardi M.K."/>
            <person name="Benedito V.A."/>
            <person name="Mayer K.F."/>
            <person name="Gouzy J."/>
            <person name="Schoof H."/>
            <person name="Van de Peer Y."/>
            <person name="Proost S."/>
            <person name="Cook D.R."/>
            <person name="Meyers B.C."/>
            <person name="Spannagl M."/>
            <person name="Cheung F."/>
            <person name="De Mita S."/>
            <person name="Krishnakumar V."/>
            <person name="Gundlach H."/>
            <person name="Zhou S."/>
            <person name="Mudge J."/>
            <person name="Bharti A.K."/>
            <person name="Murray J.D."/>
            <person name="Naoumkina M.A."/>
            <person name="Rosen B."/>
            <person name="Silverstein K.A."/>
            <person name="Tang H."/>
            <person name="Rombauts S."/>
            <person name="Zhao P.X."/>
            <person name="Zhou P."/>
            <person name="Barbe V."/>
            <person name="Bardou P."/>
            <person name="Bechner M."/>
            <person name="Bellec A."/>
            <person name="Berger A."/>
            <person name="Berges H."/>
            <person name="Bidwell S."/>
            <person name="Bisseling T."/>
            <person name="Choisne N."/>
            <person name="Couloux A."/>
            <person name="Denny R."/>
            <person name="Deshpande S."/>
            <person name="Dai X."/>
            <person name="Doyle J.J."/>
            <person name="Dudez A.M."/>
            <person name="Farmer A.D."/>
            <person name="Fouteau S."/>
            <person name="Franken C."/>
            <person name="Gibelin C."/>
            <person name="Gish J."/>
            <person name="Goldstein S."/>
            <person name="Gonzalez A.J."/>
            <person name="Green P.J."/>
            <person name="Hallab A."/>
            <person name="Hartog M."/>
            <person name="Hua A."/>
            <person name="Humphray S.J."/>
            <person name="Jeong D.H."/>
            <person name="Jing Y."/>
            <person name="Jocker A."/>
            <person name="Kenton S.M."/>
            <person name="Kim D.J."/>
            <person name="Klee K."/>
            <person name="Lai H."/>
            <person name="Lang C."/>
            <person name="Lin S."/>
            <person name="Macmil S.L."/>
            <person name="Magdelenat G."/>
            <person name="Matthews L."/>
            <person name="McCorrison J."/>
            <person name="Monaghan E.L."/>
            <person name="Mun J.H."/>
            <person name="Najar F.Z."/>
            <person name="Nicholson C."/>
            <person name="Noirot C."/>
            <person name="O'Bleness M."/>
            <person name="Paule C.R."/>
            <person name="Poulain J."/>
            <person name="Prion F."/>
            <person name="Qin B."/>
            <person name="Qu C."/>
            <person name="Retzel E.F."/>
            <person name="Riddle C."/>
            <person name="Sallet E."/>
            <person name="Samain S."/>
            <person name="Samson N."/>
            <person name="Sanders I."/>
            <person name="Saurat O."/>
            <person name="Scarpelli C."/>
            <person name="Schiex T."/>
            <person name="Segurens B."/>
            <person name="Severin A.J."/>
            <person name="Sherrier D.J."/>
            <person name="Shi R."/>
            <person name="Sims S."/>
            <person name="Singer S.R."/>
            <person name="Sinharoy S."/>
            <person name="Sterck L."/>
            <person name="Viollet A."/>
            <person name="Wang B.B."/>
            <person name="Wang K."/>
            <person name="Wang M."/>
            <person name="Wang X."/>
            <person name="Warfsmann J."/>
            <person name="Weissenbach J."/>
            <person name="White D.D."/>
            <person name="White J.D."/>
            <person name="Wiley G.B."/>
            <person name="Wincker P."/>
            <person name="Xing Y."/>
            <person name="Yang L."/>
            <person name="Yao Z."/>
            <person name="Ying F."/>
            <person name="Zhai J."/>
            <person name="Zhou L."/>
            <person name="Zuber A."/>
            <person name="Denarie J."/>
            <person name="Dixon R.A."/>
            <person name="May G.D."/>
            <person name="Schwartz D.C."/>
            <person name="Rogers J."/>
            <person name="Quetier F."/>
            <person name="Town C.D."/>
            <person name="Roe B.A."/>
        </authorList>
    </citation>
    <scope>NUCLEOTIDE SEQUENCE [LARGE SCALE GENOMIC DNA]</scope>
    <source>
        <strain evidence="4">A17</strain>
        <strain evidence="6 7">cv. Jemalong A17</strain>
    </source>
</reference>
<dbReference type="PANTHER" id="PTHR31662:SF41">
    <property type="entry name" value="TRANSCRIPTION FACTOR GEBP FAMILY-RELATED"/>
    <property type="match status" value="1"/>
</dbReference>
<dbReference type="STRING" id="3880.G7I7E5"/>
<evidence type="ECO:0000256" key="1">
    <source>
        <dbReference type="ARBA" id="ARBA00010820"/>
    </source>
</evidence>
<dbReference type="HOGENOM" id="CLU_032856_0_0_1"/>
<evidence type="ECO:0000313" key="4">
    <source>
        <dbReference type="EMBL" id="AES61281.2"/>
    </source>
</evidence>
<dbReference type="KEGG" id="mtr:11412061"/>
<dbReference type="PaxDb" id="3880-AES61281"/>
<dbReference type="EMBL" id="CM001217">
    <property type="protein sequence ID" value="AES61281.2"/>
    <property type="molecule type" value="Genomic_DNA"/>
</dbReference>
<evidence type="ECO:0000313" key="6">
    <source>
        <dbReference type="EnsemblPlants" id="AES61281"/>
    </source>
</evidence>
<dbReference type="AlphaFoldDB" id="G7I7E5"/>
<dbReference type="EMBL" id="PSQE01000001">
    <property type="protein sequence ID" value="RHN80690.1"/>
    <property type="molecule type" value="Genomic_DNA"/>
</dbReference>
<evidence type="ECO:0000256" key="2">
    <source>
        <dbReference type="SAM" id="MobiDB-lite"/>
    </source>
</evidence>
<dbReference type="GO" id="GO:0005634">
    <property type="term" value="C:nucleus"/>
    <property type="evidence" value="ECO:0000318"/>
    <property type="project" value="GO_Central"/>
</dbReference>
<dbReference type="PANTHER" id="PTHR31662">
    <property type="entry name" value="BNAANNG10740D PROTEIN-RELATED"/>
    <property type="match status" value="1"/>
</dbReference>
<organism evidence="4 7">
    <name type="scientific">Medicago truncatula</name>
    <name type="common">Barrel medic</name>
    <name type="synonym">Medicago tribuloides</name>
    <dbReference type="NCBI Taxonomy" id="3880"/>
    <lineage>
        <taxon>Eukaryota</taxon>
        <taxon>Viridiplantae</taxon>
        <taxon>Streptophyta</taxon>
        <taxon>Embryophyta</taxon>
        <taxon>Tracheophyta</taxon>
        <taxon>Spermatophyta</taxon>
        <taxon>Magnoliopsida</taxon>
        <taxon>eudicotyledons</taxon>
        <taxon>Gunneridae</taxon>
        <taxon>Pentapetalae</taxon>
        <taxon>rosids</taxon>
        <taxon>fabids</taxon>
        <taxon>Fabales</taxon>
        <taxon>Fabaceae</taxon>
        <taxon>Papilionoideae</taxon>
        <taxon>50 kb inversion clade</taxon>
        <taxon>NPAAA clade</taxon>
        <taxon>Hologalegina</taxon>
        <taxon>IRL clade</taxon>
        <taxon>Trifolieae</taxon>
        <taxon>Medicago</taxon>
    </lineage>
</organism>
<keyword evidence="7" id="KW-1185">Reference proteome</keyword>
<dbReference type="InterPro" id="IPR053932">
    <property type="entry name" value="GeBP-like_DBD"/>
</dbReference>
<feature type="region of interest" description="Disordered" evidence="2">
    <location>
        <begin position="1"/>
        <end position="58"/>
    </location>
</feature>
<proteinExistence type="inferred from homology"/>
<comment type="similarity">
    <text evidence="1">Belongs to the GeBP family.</text>
</comment>
<feature type="compositionally biased region" description="Acidic residues" evidence="2">
    <location>
        <begin position="43"/>
        <end position="56"/>
    </location>
</feature>
<feature type="compositionally biased region" description="Acidic residues" evidence="2">
    <location>
        <begin position="20"/>
        <end position="36"/>
    </location>
</feature>
<dbReference type="OrthoDB" id="669440at2759"/>
<reference evidence="5" key="4">
    <citation type="journal article" date="2018" name="Nat. Plants">
        <title>Whole-genome landscape of Medicago truncatula symbiotic genes.</title>
        <authorList>
            <person name="Pecrix Y."/>
            <person name="Gamas P."/>
            <person name="Carrere S."/>
        </authorList>
    </citation>
    <scope>NUCLEOTIDE SEQUENCE</scope>
    <source>
        <tissue evidence="5">Leaves</tissue>
    </source>
</reference>
<dbReference type="InterPro" id="IPR007592">
    <property type="entry name" value="GEBP"/>
</dbReference>
<gene>
    <name evidence="6" type="primary">11412061</name>
    <name evidence="4" type="ordered locus">MTR_1g081560</name>
    <name evidence="5" type="ORF">MtrunA17_Chr1g0191011</name>
</gene>
<accession>A0A0C3UQ94</accession>
<dbReference type="eggNOG" id="ENOG502QUAW">
    <property type="taxonomic scope" value="Eukaryota"/>
</dbReference>
<sequence>MLSPLVSWILSTSSSSSSSSEEEEEESLDINNDDSDNEKFDNDNVEDQMDNVDDDEKDHFLCPYNVDEDQMDNIPIALAVSDASPVVTVAMAAPADDTNAATNTATTSATTTITTRSKRQYNKKYSDGVKQYQRLWTKQDEIELLKGYLDYIKQQGRANTTIQSGVASFYDQVIPKFSVEFNRNQLVEKLRRLKRKHKMTLDKGKEVQISFKIPQEQAIFEISHKIWGNDTDHDVLDVDDSRPVPESPDLIENIKLKAEDVDNCEETDKRAHKRVRLTTDDVNSKNYQSNSDATSLRGFIEETMKSCFSPLLKELLDDVPVEPPGALPMLLSTGEVRDEKWLKRRILELEVYLNRLELLQGQIKARLEELKSSLD</sequence>
<reference evidence="6" key="3">
    <citation type="submission" date="2015-04" db="UniProtKB">
        <authorList>
            <consortium name="EnsemblPlants"/>
        </authorList>
    </citation>
    <scope>IDENTIFICATION</scope>
    <source>
        <strain evidence="6">cv. Jemalong A17</strain>
    </source>
</reference>
<dbReference type="EnsemblPlants" id="AES61281">
    <property type="protein sequence ID" value="AES61281"/>
    <property type="gene ID" value="MTR_1g081560"/>
</dbReference>
<evidence type="ECO:0000259" key="3">
    <source>
        <dbReference type="Pfam" id="PF04504"/>
    </source>
</evidence>